<dbReference type="Proteomes" id="UP000236291">
    <property type="component" value="Unassembled WGS sequence"/>
</dbReference>
<feature type="non-terminal residue" evidence="1">
    <location>
        <position position="38"/>
    </location>
</feature>
<reference evidence="1 2" key="2">
    <citation type="journal article" date="2017" name="Front. Plant Sci.">
        <title>Gene Classification and Mining of Molecular Markers Useful in Red Clover (Trifolium pratense) Breeding.</title>
        <authorList>
            <person name="Istvanek J."/>
            <person name="Dluhosova J."/>
            <person name="Dluhos P."/>
            <person name="Patkova L."/>
            <person name="Nedelnik J."/>
            <person name="Repkova J."/>
        </authorList>
    </citation>
    <scope>NUCLEOTIDE SEQUENCE [LARGE SCALE GENOMIC DNA]</scope>
    <source>
        <strain evidence="2">cv. Tatra</strain>
        <tissue evidence="1">Young leaves</tissue>
    </source>
</reference>
<dbReference type="AlphaFoldDB" id="A0A2K3KEP5"/>
<gene>
    <name evidence="1" type="ORF">L195_g062281</name>
</gene>
<proteinExistence type="predicted"/>
<dbReference type="EMBL" id="ASHM01170165">
    <property type="protein sequence ID" value="PNX64775.1"/>
    <property type="molecule type" value="Genomic_DNA"/>
</dbReference>
<evidence type="ECO:0000313" key="1">
    <source>
        <dbReference type="EMBL" id="PNX64775.1"/>
    </source>
</evidence>
<accession>A0A2K3KEP5</accession>
<sequence>MKRVTCELFIWDDELVPDANSMETSMEERKNVAVGCAT</sequence>
<protein>
    <submittedName>
        <fullName evidence="1">Uncharacterized protein</fullName>
    </submittedName>
</protein>
<evidence type="ECO:0000313" key="2">
    <source>
        <dbReference type="Proteomes" id="UP000236291"/>
    </source>
</evidence>
<reference evidence="1 2" key="1">
    <citation type="journal article" date="2014" name="Am. J. Bot.">
        <title>Genome assembly and annotation for red clover (Trifolium pratense; Fabaceae).</title>
        <authorList>
            <person name="Istvanek J."/>
            <person name="Jaros M."/>
            <person name="Krenek A."/>
            <person name="Repkova J."/>
        </authorList>
    </citation>
    <scope>NUCLEOTIDE SEQUENCE [LARGE SCALE GENOMIC DNA]</scope>
    <source>
        <strain evidence="2">cv. Tatra</strain>
        <tissue evidence="1">Young leaves</tissue>
    </source>
</reference>
<organism evidence="1 2">
    <name type="scientific">Trifolium pratense</name>
    <name type="common">Red clover</name>
    <dbReference type="NCBI Taxonomy" id="57577"/>
    <lineage>
        <taxon>Eukaryota</taxon>
        <taxon>Viridiplantae</taxon>
        <taxon>Streptophyta</taxon>
        <taxon>Embryophyta</taxon>
        <taxon>Tracheophyta</taxon>
        <taxon>Spermatophyta</taxon>
        <taxon>Magnoliopsida</taxon>
        <taxon>eudicotyledons</taxon>
        <taxon>Gunneridae</taxon>
        <taxon>Pentapetalae</taxon>
        <taxon>rosids</taxon>
        <taxon>fabids</taxon>
        <taxon>Fabales</taxon>
        <taxon>Fabaceae</taxon>
        <taxon>Papilionoideae</taxon>
        <taxon>50 kb inversion clade</taxon>
        <taxon>NPAAA clade</taxon>
        <taxon>Hologalegina</taxon>
        <taxon>IRL clade</taxon>
        <taxon>Trifolieae</taxon>
        <taxon>Trifolium</taxon>
    </lineage>
</organism>
<name>A0A2K3KEP5_TRIPR</name>
<comment type="caution">
    <text evidence="1">The sequence shown here is derived from an EMBL/GenBank/DDBJ whole genome shotgun (WGS) entry which is preliminary data.</text>
</comment>